<dbReference type="Proteomes" id="UP000018511">
    <property type="component" value="Unassembled WGS sequence"/>
</dbReference>
<evidence type="ECO:0008006" key="3">
    <source>
        <dbReference type="Google" id="ProtNLM"/>
    </source>
</evidence>
<dbReference type="EMBL" id="AXUP01000512">
    <property type="protein sequence ID" value="ESW36617.1"/>
    <property type="molecule type" value="Genomic_DNA"/>
</dbReference>
<name>V7D2Q3_9PSED</name>
<gene>
    <name evidence="1" type="ORF">O164_28260</name>
</gene>
<proteinExistence type="predicted"/>
<dbReference type="Gene3D" id="1.10.30.50">
    <property type="match status" value="1"/>
</dbReference>
<dbReference type="AlphaFoldDB" id="V7D2Q3"/>
<accession>V7D2Q3</accession>
<dbReference type="RefSeq" id="WP_023663139.1">
    <property type="nucleotide sequence ID" value="NZ_AXUP01000512.1"/>
</dbReference>
<reference evidence="1 2" key="1">
    <citation type="submission" date="2013-10" db="EMBL/GenBank/DDBJ databases">
        <title>Whole Genome Shotgun Sequence of Pseudomonas taiwanensis SJ9.</title>
        <authorList>
            <person name="Hong S.-J."/>
            <person name="Shin J.-H."/>
        </authorList>
    </citation>
    <scope>NUCLEOTIDE SEQUENCE [LARGE SCALE GENOMIC DNA]</scope>
    <source>
        <strain evidence="1 2">SJ9</strain>
    </source>
</reference>
<sequence length="310" mass="35954">MQINISDIWTSSVEQAHESFLREALDKGFPPRNALMARLLTCHGDTLAISRPAKLRAIVEDMETHKKAASESAREAFDDACEKLFDYGKFATKSKRAWSAYTLCMSSPYRMCPYCQQSLAVTVYKDHKSNSFRPTLDHFYPKSEYPYLALSLYNLIPSCHTCNSSLKGTENFYTDEHLHPYEDDESINYDFDIESYIDHRERAAATVVPQVTVRKPSDTHALYEKINRSIKTFLVEERLAISEQEIHRFIEVLLTYSQGRLEEVNKAIFSSSKWSLTQETALNFSRLNYKNEWLGAIKRDLYDISWHKHT</sequence>
<protein>
    <recommendedName>
        <fullName evidence="3">HNH nuclease domain-containing protein</fullName>
    </recommendedName>
</protein>
<comment type="caution">
    <text evidence="1">The sequence shown here is derived from an EMBL/GenBank/DDBJ whole genome shotgun (WGS) entry which is preliminary data.</text>
</comment>
<organism evidence="1 2">
    <name type="scientific">Pseudomonas taiwanensis SJ9</name>
    <dbReference type="NCBI Taxonomy" id="1388762"/>
    <lineage>
        <taxon>Bacteria</taxon>
        <taxon>Pseudomonadati</taxon>
        <taxon>Pseudomonadota</taxon>
        <taxon>Gammaproteobacteria</taxon>
        <taxon>Pseudomonadales</taxon>
        <taxon>Pseudomonadaceae</taxon>
        <taxon>Pseudomonas</taxon>
    </lineage>
</organism>
<dbReference type="PATRIC" id="fig|1388762.3.peg.5354"/>
<evidence type="ECO:0000313" key="2">
    <source>
        <dbReference type="Proteomes" id="UP000018511"/>
    </source>
</evidence>
<evidence type="ECO:0000313" key="1">
    <source>
        <dbReference type="EMBL" id="ESW36617.1"/>
    </source>
</evidence>